<feature type="chain" id="PRO_5045589118" description="LPXTG-motif cell wall anchor domain-containing protein" evidence="3">
    <location>
        <begin position="28"/>
        <end position="303"/>
    </location>
</feature>
<feature type="compositionally biased region" description="Low complexity" evidence="1">
    <location>
        <begin position="240"/>
        <end position="265"/>
    </location>
</feature>
<protein>
    <recommendedName>
        <fullName evidence="6">LPXTG-motif cell wall anchor domain-containing protein</fullName>
    </recommendedName>
</protein>
<gene>
    <name evidence="4" type="ORF">GCM10009751_22140</name>
</gene>
<evidence type="ECO:0000256" key="3">
    <source>
        <dbReference type="SAM" id="SignalP"/>
    </source>
</evidence>
<proteinExistence type="predicted"/>
<evidence type="ECO:0000256" key="1">
    <source>
        <dbReference type="SAM" id="MobiDB-lite"/>
    </source>
</evidence>
<comment type="caution">
    <text evidence="4">The sequence shown here is derived from an EMBL/GenBank/DDBJ whole genome shotgun (WGS) entry which is preliminary data.</text>
</comment>
<organism evidence="4 5">
    <name type="scientific">Myceligenerans crystallogenes</name>
    <dbReference type="NCBI Taxonomy" id="316335"/>
    <lineage>
        <taxon>Bacteria</taxon>
        <taxon>Bacillati</taxon>
        <taxon>Actinomycetota</taxon>
        <taxon>Actinomycetes</taxon>
        <taxon>Micrococcales</taxon>
        <taxon>Promicromonosporaceae</taxon>
        <taxon>Myceligenerans</taxon>
    </lineage>
</organism>
<evidence type="ECO:0000256" key="2">
    <source>
        <dbReference type="SAM" id="Phobius"/>
    </source>
</evidence>
<dbReference type="EMBL" id="BAAANL010000004">
    <property type="protein sequence ID" value="GAA1863723.1"/>
    <property type="molecule type" value="Genomic_DNA"/>
</dbReference>
<accession>A0ABP4ZM74</accession>
<evidence type="ECO:0008006" key="6">
    <source>
        <dbReference type="Google" id="ProtNLM"/>
    </source>
</evidence>
<evidence type="ECO:0000313" key="5">
    <source>
        <dbReference type="Proteomes" id="UP001501094"/>
    </source>
</evidence>
<reference evidence="5" key="1">
    <citation type="journal article" date="2019" name="Int. J. Syst. Evol. Microbiol.">
        <title>The Global Catalogue of Microorganisms (GCM) 10K type strain sequencing project: providing services to taxonomists for standard genome sequencing and annotation.</title>
        <authorList>
            <consortium name="The Broad Institute Genomics Platform"/>
            <consortium name="The Broad Institute Genome Sequencing Center for Infectious Disease"/>
            <person name="Wu L."/>
            <person name="Ma J."/>
        </authorList>
    </citation>
    <scope>NUCLEOTIDE SEQUENCE [LARGE SCALE GENOMIC DNA]</scope>
    <source>
        <strain evidence="5">JCM 14326</strain>
    </source>
</reference>
<feature type="region of interest" description="Disordered" evidence="1">
    <location>
        <begin position="203"/>
        <end position="266"/>
    </location>
</feature>
<feature type="compositionally biased region" description="Pro residues" evidence="1">
    <location>
        <begin position="205"/>
        <end position="225"/>
    </location>
</feature>
<dbReference type="RefSeq" id="WP_344102648.1">
    <property type="nucleotide sequence ID" value="NZ_BAAANL010000004.1"/>
</dbReference>
<evidence type="ECO:0000313" key="4">
    <source>
        <dbReference type="EMBL" id="GAA1863723.1"/>
    </source>
</evidence>
<keyword evidence="2" id="KW-0812">Transmembrane</keyword>
<keyword evidence="3" id="KW-0732">Signal</keyword>
<feature type="transmembrane region" description="Helical" evidence="2">
    <location>
        <begin position="276"/>
        <end position="296"/>
    </location>
</feature>
<name>A0ABP4ZM74_9MICO</name>
<keyword evidence="5" id="KW-1185">Reference proteome</keyword>
<dbReference type="Proteomes" id="UP001501094">
    <property type="component" value="Unassembled WGS sequence"/>
</dbReference>
<keyword evidence="2" id="KW-0472">Membrane</keyword>
<keyword evidence="2" id="KW-1133">Transmembrane helix</keyword>
<feature type="signal peptide" evidence="3">
    <location>
        <begin position="1"/>
        <end position="27"/>
    </location>
</feature>
<sequence>MKKILAGGALTAVALAGLVATAPAASAHTPNVTADCSTGLYVDLRWYPDGTTVDVQIDGASVESVTLSGRGGNNDHIKTYPFTDQTVAHTWAVNVDSPDSDKLHPAGYDFAATGEVSSCATPPAKELATPATPDAVTGCAVTMADIVLPANTDAISYSKSDAGVTAALTSDKYIWPEDLGAWAEQADGSVLFPAELLLVEEPCEEPTPVPSPSEPAPSEPAPSPTEPAETPSEPAPTEPAPASSEPAPTQEPSSAPSPSAPVTAEDGQLAATGAQVGGVIAFALLLVGGGAALVIARRRMARS</sequence>